<keyword evidence="3" id="KW-1185">Reference proteome</keyword>
<evidence type="ECO:0000313" key="4">
    <source>
        <dbReference type="Proteomes" id="UP001241110"/>
    </source>
</evidence>
<evidence type="ECO:0000313" key="1">
    <source>
        <dbReference type="EMBL" id="MDJ1486087.1"/>
    </source>
</evidence>
<dbReference type="RefSeq" id="WP_313989442.1">
    <property type="nucleotide sequence ID" value="NZ_JASJOR010000045.1"/>
</dbReference>
<gene>
    <name evidence="1" type="ORF">QNI16_36735</name>
    <name evidence="2" type="ORF">QNI19_32670</name>
</gene>
<name>A0AAE3QV93_9BACT</name>
<proteinExistence type="predicted"/>
<comment type="caution">
    <text evidence="1">The sequence shown here is derived from an EMBL/GenBank/DDBJ whole genome shotgun (WGS) entry which is preliminary data.</text>
</comment>
<evidence type="ECO:0000313" key="3">
    <source>
        <dbReference type="Proteomes" id="UP001228581"/>
    </source>
</evidence>
<protein>
    <submittedName>
        <fullName evidence="1">Uncharacterized protein</fullName>
    </submittedName>
</protein>
<sequence length="92" mass="11133">MRSTKIFKDLMEYQRLPLLKQLQQLNSEGTILCERYFFSRRVSLLYLRGFYVEVWYDTIREEVVKVLPFSSLQCLQPYLDLINIDDALRKAY</sequence>
<dbReference type="AlphaFoldDB" id="A0AAE3QV93"/>
<accession>A0AAE3QV93</accession>
<reference evidence="1 3" key="1">
    <citation type="submission" date="2023-05" db="EMBL/GenBank/DDBJ databases">
        <authorList>
            <person name="Zhang X."/>
        </authorList>
    </citation>
    <scope>NUCLEOTIDE SEQUENCE</scope>
    <source>
        <strain evidence="2 3">DM2B3-1</strain>
        <strain evidence="1">YF14B1</strain>
    </source>
</reference>
<dbReference type="Proteomes" id="UP001228581">
    <property type="component" value="Unassembled WGS sequence"/>
</dbReference>
<dbReference type="EMBL" id="JASJOT010000035">
    <property type="protein sequence ID" value="MDJ1497740.1"/>
    <property type="molecule type" value="Genomic_DNA"/>
</dbReference>
<organism evidence="1 4">
    <name type="scientific">Xanthocytophaga flava</name>
    <dbReference type="NCBI Taxonomy" id="3048013"/>
    <lineage>
        <taxon>Bacteria</taxon>
        <taxon>Pseudomonadati</taxon>
        <taxon>Bacteroidota</taxon>
        <taxon>Cytophagia</taxon>
        <taxon>Cytophagales</taxon>
        <taxon>Rhodocytophagaceae</taxon>
        <taxon>Xanthocytophaga</taxon>
    </lineage>
</organism>
<evidence type="ECO:0000313" key="2">
    <source>
        <dbReference type="EMBL" id="MDJ1497740.1"/>
    </source>
</evidence>
<dbReference type="Proteomes" id="UP001241110">
    <property type="component" value="Unassembled WGS sequence"/>
</dbReference>
<dbReference type="EMBL" id="JASJOS010000027">
    <property type="protein sequence ID" value="MDJ1486087.1"/>
    <property type="molecule type" value="Genomic_DNA"/>
</dbReference>